<organism evidence="5 6">
    <name type="scientific">Exophiala xenobiotica</name>
    <dbReference type="NCBI Taxonomy" id="348802"/>
    <lineage>
        <taxon>Eukaryota</taxon>
        <taxon>Fungi</taxon>
        <taxon>Dikarya</taxon>
        <taxon>Ascomycota</taxon>
        <taxon>Pezizomycotina</taxon>
        <taxon>Eurotiomycetes</taxon>
        <taxon>Chaetothyriomycetidae</taxon>
        <taxon>Chaetothyriales</taxon>
        <taxon>Herpotrichiellaceae</taxon>
        <taxon>Exophiala</taxon>
    </lineage>
</organism>
<dbReference type="GeneID" id="25329969"/>
<keyword evidence="6" id="KW-1185">Reference proteome</keyword>
<dbReference type="STRING" id="348802.A0A0D2ECL4"/>
<dbReference type="OrthoDB" id="2586582at2759"/>
<dbReference type="EMBL" id="KN847321">
    <property type="protein sequence ID" value="KIW52425.1"/>
    <property type="molecule type" value="Genomic_DNA"/>
</dbReference>
<name>A0A0D2ECL4_9EURO</name>
<feature type="signal peptide" evidence="4">
    <location>
        <begin position="1"/>
        <end position="19"/>
    </location>
</feature>
<evidence type="ECO:0000256" key="4">
    <source>
        <dbReference type="SAM" id="SignalP"/>
    </source>
</evidence>
<dbReference type="AlphaFoldDB" id="A0A0D2ECL4"/>
<evidence type="ECO:0000313" key="5">
    <source>
        <dbReference type="EMBL" id="KIW52425.1"/>
    </source>
</evidence>
<protein>
    <recommendedName>
        <fullName evidence="7">Cutinase</fullName>
    </recommendedName>
</protein>
<dbReference type="Pfam" id="PF01083">
    <property type="entry name" value="Cutinase"/>
    <property type="match status" value="1"/>
</dbReference>
<proteinExistence type="predicted"/>
<evidence type="ECO:0000256" key="3">
    <source>
        <dbReference type="SAM" id="MobiDB-lite"/>
    </source>
</evidence>
<keyword evidence="1" id="KW-0378">Hydrolase</keyword>
<feature type="region of interest" description="Disordered" evidence="3">
    <location>
        <begin position="244"/>
        <end position="280"/>
    </location>
</feature>
<dbReference type="HOGENOM" id="CLU_040058_4_0_1"/>
<dbReference type="SUPFAM" id="SSF53474">
    <property type="entry name" value="alpha/beta-Hydrolases"/>
    <property type="match status" value="1"/>
</dbReference>
<dbReference type="Proteomes" id="UP000054342">
    <property type="component" value="Unassembled WGS sequence"/>
</dbReference>
<sequence>MRGVLATTIGALAVTATAAGSNTTCAGSLYILCARGSGELAVAPKAGTYPDNTGSPGILALQVASRIEGTVIAGVIYPATDPTATGALNITAYELSENAGAKAIVEEVNQYHSACPDSKIALIGYSQGAQVVQDALCGGTGGDFNNDAPLSPDLVNKNVIAIALIADPTHIANTTYDHGTGVHDGVFPRKNTTVCNQYSGLMGSWCGANDQYCDSGNNITVHELAPLTYEDDVVQFVVERWNNSTSQRGSGSTATGTSSSTATGTSTGSPTNTPTSNTGSASGLLWSQNLLLGAGMLLSMRSLR</sequence>
<dbReference type="RefSeq" id="XP_013313009.1">
    <property type="nucleotide sequence ID" value="XM_013457555.1"/>
</dbReference>
<evidence type="ECO:0000313" key="6">
    <source>
        <dbReference type="Proteomes" id="UP000054342"/>
    </source>
</evidence>
<dbReference type="PANTHER" id="PTHR33630:SF9">
    <property type="entry name" value="CUTINASE 4"/>
    <property type="match status" value="1"/>
</dbReference>
<dbReference type="Gene3D" id="3.40.50.1820">
    <property type="entry name" value="alpha/beta hydrolase"/>
    <property type="match status" value="1"/>
</dbReference>
<dbReference type="InterPro" id="IPR000675">
    <property type="entry name" value="Cutinase/axe"/>
</dbReference>
<evidence type="ECO:0000256" key="2">
    <source>
        <dbReference type="ARBA" id="ARBA00023157"/>
    </source>
</evidence>
<reference evidence="5 6" key="1">
    <citation type="submission" date="2015-01" db="EMBL/GenBank/DDBJ databases">
        <title>The Genome Sequence of Exophiala xenobiotica CBS118157.</title>
        <authorList>
            <consortium name="The Broad Institute Genomics Platform"/>
            <person name="Cuomo C."/>
            <person name="de Hoog S."/>
            <person name="Gorbushina A."/>
            <person name="Stielow B."/>
            <person name="Teixiera M."/>
            <person name="Abouelleil A."/>
            <person name="Chapman S.B."/>
            <person name="Priest M."/>
            <person name="Young S.K."/>
            <person name="Wortman J."/>
            <person name="Nusbaum C."/>
            <person name="Birren B."/>
        </authorList>
    </citation>
    <scope>NUCLEOTIDE SEQUENCE [LARGE SCALE GENOMIC DNA]</scope>
    <source>
        <strain evidence="5 6">CBS 118157</strain>
    </source>
</reference>
<dbReference type="PANTHER" id="PTHR33630">
    <property type="entry name" value="CUTINASE RV1984C-RELATED-RELATED"/>
    <property type="match status" value="1"/>
</dbReference>
<accession>A0A0D2ECL4</accession>
<dbReference type="GO" id="GO:0052689">
    <property type="term" value="F:carboxylic ester hydrolase activity"/>
    <property type="evidence" value="ECO:0007669"/>
    <property type="project" value="UniProtKB-ARBA"/>
</dbReference>
<keyword evidence="4" id="KW-0732">Signal</keyword>
<dbReference type="SMART" id="SM01110">
    <property type="entry name" value="Cutinase"/>
    <property type="match status" value="1"/>
</dbReference>
<keyword evidence="2" id="KW-1015">Disulfide bond</keyword>
<evidence type="ECO:0008006" key="7">
    <source>
        <dbReference type="Google" id="ProtNLM"/>
    </source>
</evidence>
<feature type="chain" id="PRO_5002241108" description="Cutinase" evidence="4">
    <location>
        <begin position="20"/>
        <end position="304"/>
    </location>
</feature>
<dbReference type="InterPro" id="IPR029058">
    <property type="entry name" value="AB_hydrolase_fold"/>
</dbReference>
<evidence type="ECO:0000256" key="1">
    <source>
        <dbReference type="ARBA" id="ARBA00022801"/>
    </source>
</evidence>
<gene>
    <name evidence="5" type="ORF">PV05_08061</name>
</gene>